<evidence type="ECO:0000256" key="6">
    <source>
        <dbReference type="ARBA" id="ARBA00030248"/>
    </source>
</evidence>
<evidence type="ECO:0000313" key="10">
    <source>
        <dbReference type="EMBL" id="APG77228.1"/>
    </source>
</evidence>
<evidence type="ECO:0000256" key="8">
    <source>
        <dbReference type="PIRSR" id="PIRSR605093-1"/>
    </source>
</evidence>
<dbReference type="PROSITE" id="PS50522">
    <property type="entry name" value="RDRP_PHAGE"/>
    <property type="match status" value="1"/>
</dbReference>
<dbReference type="GO" id="GO:0003968">
    <property type="term" value="F:RNA-directed RNA polymerase activity"/>
    <property type="evidence" value="ECO:0007669"/>
    <property type="project" value="UniProtKB-EC"/>
</dbReference>
<dbReference type="InterPro" id="IPR005093">
    <property type="entry name" value="RNArep_beta"/>
</dbReference>
<name>A0A1L3KII5_9VIRU</name>
<keyword evidence="2" id="KW-0808">Transferase</keyword>
<keyword evidence="4" id="KW-0547">Nucleotide-binding</keyword>
<feature type="binding site" evidence="8">
    <location>
        <position position="377"/>
    </location>
    <ligand>
        <name>Mg(2+)</name>
        <dbReference type="ChEBI" id="CHEBI:18420"/>
        <label>2</label>
    </ligand>
</feature>
<dbReference type="EC" id="2.7.7.48" evidence="1"/>
<dbReference type="EMBL" id="KX883588">
    <property type="protein sequence ID" value="APG77228.1"/>
    <property type="molecule type" value="Genomic_RNA"/>
</dbReference>
<dbReference type="GO" id="GO:0046872">
    <property type="term" value="F:metal ion binding"/>
    <property type="evidence" value="ECO:0007669"/>
    <property type="project" value="UniProtKB-KW"/>
</dbReference>
<keyword evidence="3" id="KW-0548">Nucleotidyltransferase</keyword>
<dbReference type="GO" id="GO:0000166">
    <property type="term" value="F:nucleotide binding"/>
    <property type="evidence" value="ECO:0007669"/>
    <property type="project" value="UniProtKB-KW"/>
</dbReference>
<evidence type="ECO:0000256" key="1">
    <source>
        <dbReference type="ARBA" id="ARBA00012494"/>
    </source>
</evidence>
<dbReference type="SUPFAM" id="SSF56672">
    <property type="entry name" value="DNA/RNA polymerases"/>
    <property type="match status" value="1"/>
</dbReference>
<protein>
    <recommendedName>
        <fullName evidence="1">RNA-directed RNA polymerase</fullName>
        <ecNumber evidence="1">2.7.7.48</ecNumber>
    </recommendedName>
    <alternativeName>
        <fullName evidence="6">RNA replicase beta chain</fullName>
    </alternativeName>
</protein>
<comment type="cofactor">
    <cofactor evidence="8">
        <name>Mg(2+)</name>
        <dbReference type="ChEBI" id="CHEBI:18420"/>
    </cofactor>
    <text evidence="8">Binds 2 Mg(2+) per subunit.</text>
</comment>
<dbReference type="Pfam" id="PF03431">
    <property type="entry name" value="RNA_replicase_B"/>
    <property type="match status" value="1"/>
</dbReference>
<feature type="binding site" evidence="8">
    <location>
        <position position="276"/>
    </location>
    <ligand>
        <name>Mg(2+)</name>
        <dbReference type="ChEBI" id="CHEBI:18420"/>
        <label>2</label>
    </ligand>
</feature>
<dbReference type="InterPro" id="IPR043502">
    <property type="entry name" value="DNA/RNA_pol_sf"/>
</dbReference>
<dbReference type="InterPro" id="IPR007096">
    <property type="entry name" value="RNA-dir_Rpol_cat_phage"/>
</dbReference>
<comment type="catalytic activity">
    <reaction evidence="7">
        <text>RNA(n) + a ribonucleoside 5'-triphosphate = RNA(n+1) + diphosphate</text>
        <dbReference type="Rhea" id="RHEA:21248"/>
        <dbReference type="Rhea" id="RHEA-COMP:14527"/>
        <dbReference type="Rhea" id="RHEA-COMP:17342"/>
        <dbReference type="ChEBI" id="CHEBI:33019"/>
        <dbReference type="ChEBI" id="CHEBI:61557"/>
        <dbReference type="ChEBI" id="CHEBI:140395"/>
        <dbReference type="EC" id="2.7.7.48"/>
    </reaction>
</comment>
<proteinExistence type="predicted"/>
<evidence type="ECO:0000256" key="2">
    <source>
        <dbReference type="ARBA" id="ARBA00022679"/>
    </source>
</evidence>
<evidence type="ECO:0000256" key="5">
    <source>
        <dbReference type="ARBA" id="ARBA00022953"/>
    </source>
</evidence>
<evidence type="ECO:0000259" key="9">
    <source>
        <dbReference type="PROSITE" id="PS50522"/>
    </source>
</evidence>
<evidence type="ECO:0000256" key="4">
    <source>
        <dbReference type="ARBA" id="ARBA00022741"/>
    </source>
</evidence>
<keyword evidence="5" id="KW-0693">Viral RNA replication</keyword>
<feature type="binding site" evidence="8">
    <location>
        <position position="378"/>
    </location>
    <ligand>
        <name>Mg(2+)</name>
        <dbReference type="ChEBI" id="CHEBI:18420"/>
        <label>2</label>
    </ligand>
</feature>
<keyword evidence="8" id="KW-0479">Metal-binding</keyword>
<sequence length="612" mass="68665">MAKIKPESAKLKCLAPEIRELAEVYYMSLNCPRSLTAAILLRYNEFEQLVRLKTSPRDFADPARYHLAASASDFLRKYPGLPLTTDPEKEAVKSWFQSEAECKRFNARAVVGFDAETLLLLDVASGFVADVLGPCPLDLSPVFGPGATVSDSARFTTVLDKVISRPSITDNARAFLSLWEGTAWERSHVSDDGYKKASYEPLTVEGNTFFTVPKNALTKRACAKGPSINVAYQLAVGRAIRNRFLDVLSLDLSNGQERHNIMAREGSRYGTFATLDSERASDTQSYALVAILLKDSGFWQDLLKSLREKKTKVGDNYIELEKFSAMGNGFTFELETLVFLSLCYSVAWAHQGRFPDELSQFTPWDLIRGGYISVYGDDVIVPSFMAEDVAAVLSLTGFTVNLKKSYLDGVFRESCGGDYFSGDNVNTFKLEVDPTSPADWFSIHNGIKSRFCDQYPSALATKHVLNTVKNQLPRQYRSMYGPKFLGDLVLHGWFGPQVSTRARTVDNLDGSRSTDGNQWVSSLRVLVPRLVQARFIDYSPTAQLAYFLYTHRSQAPNRRPVDKRDVRWDVGHWEGDYHITFSEQVPRAPRWLVKSPYARLFGINPEDGSYLG</sequence>
<feature type="domain" description="RdRp catalytic" evidence="9">
    <location>
        <begin position="261"/>
        <end position="409"/>
    </location>
</feature>
<accession>A0A1L3KII5</accession>
<dbReference type="GO" id="GO:0039694">
    <property type="term" value="P:viral RNA genome replication"/>
    <property type="evidence" value="ECO:0007669"/>
    <property type="project" value="InterPro"/>
</dbReference>
<evidence type="ECO:0000256" key="7">
    <source>
        <dbReference type="ARBA" id="ARBA00048744"/>
    </source>
</evidence>
<reference evidence="10" key="1">
    <citation type="journal article" date="2016" name="Nature">
        <title>Redefining the invertebrate RNA virosphere.</title>
        <authorList>
            <person name="Shi M."/>
            <person name="Lin X.D."/>
            <person name="Tian J.H."/>
            <person name="Chen L.J."/>
            <person name="Chen X."/>
            <person name="Li C.X."/>
            <person name="Qin X.C."/>
            <person name="Li J."/>
            <person name="Cao J.P."/>
            <person name="Eden J.S."/>
            <person name="Buchmann J."/>
            <person name="Wang W."/>
            <person name="Xu J."/>
            <person name="Holmes E.C."/>
            <person name="Zhang Y.Z."/>
        </authorList>
    </citation>
    <scope>NUCLEOTIDE SEQUENCE</scope>
    <source>
        <strain evidence="10">WHWN39199</strain>
    </source>
</reference>
<organism evidence="10">
    <name type="scientific">Hubei levi-like virus 2</name>
    <dbReference type="NCBI Taxonomy" id="1922914"/>
    <lineage>
        <taxon>Viruses</taxon>
        <taxon>Riboviria</taxon>
    </lineage>
</organism>
<evidence type="ECO:0000256" key="3">
    <source>
        <dbReference type="ARBA" id="ARBA00022695"/>
    </source>
</evidence>
<keyword evidence="8" id="KW-0460">Magnesium</keyword>